<accession>A0ABW2EMM9</accession>
<dbReference type="Pfam" id="PF01288">
    <property type="entry name" value="HPPK"/>
    <property type="match status" value="1"/>
</dbReference>
<dbReference type="InterPro" id="IPR035907">
    <property type="entry name" value="Hppk_sf"/>
</dbReference>
<dbReference type="NCBIfam" id="TIGR01498">
    <property type="entry name" value="folK"/>
    <property type="match status" value="1"/>
</dbReference>
<dbReference type="RefSeq" id="WP_204711281.1">
    <property type="nucleotide sequence ID" value="NZ_JBHSZV010000018.1"/>
</dbReference>
<dbReference type="PANTHER" id="PTHR43071:SF1">
    <property type="entry name" value="2-AMINO-4-HYDROXY-6-HYDROXYMETHYLDIHYDROPTERIDINE PYROPHOSPHOKINASE"/>
    <property type="match status" value="1"/>
</dbReference>
<dbReference type="CDD" id="cd00483">
    <property type="entry name" value="HPPK"/>
    <property type="match status" value="1"/>
</dbReference>
<dbReference type="EC" id="2.7.6.3" evidence="3"/>
<keyword evidence="5" id="KW-0547">Nucleotide-binding</keyword>
<comment type="pathway">
    <text evidence="2">Cofactor biosynthesis; tetrahydrofolate biosynthesis; 2-amino-4-hydroxy-6-hydroxymethyl-7,8-dihydropteridine diphosphate from 7,8-dihydroneopterin triphosphate: step 4/4.</text>
</comment>
<evidence type="ECO:0000256" key="8">
    <source>
        <dbReference type="ARBA" id="ARBA00022909"/>
    </source>
</evidence>
<comment type="caution">
    <text evidence="10">The sequence shown here is derived from an EMBL/GenBank/DDBJ whole genome shotgun (WGS) entry which is preliminary data.</text>
</comment>
<sequence length="165" mass="19160">MTRAYIALGSNMSQREQYLTEAIEQLDNHKKIGVIIQSEIYETAPVGFTDQNDFLNMVIEVETSLPPLALLDFCQKIERELGRKRVIKWGPRTIDLDILLYNQENMEDERLSIPHPHLHERAFVVVPLAEVNPEVYISSVHQRAQEVLEQLPEEEVAGVRIWKQR</sequence>
<dbReference type="InterPro" id="IPR000550">
    <property type="entry name" value="Hppk"/>
</dbReference>
<feature type="domain" description="7,8-dihydro-6-hydroxymethylpterin-pyrophosphokinase" evidence="9">
    <location>
        <begin position="88"/>
        <end position="99"/>
    </location>
</feature>
<evidence type="ECO:0000256" key="4">
    <source>
        <dbReference type="ARBA" id="ARBA00022679"/>
    </source>
</evidence>
<dbReference type="GO" id="GO:0003848">
    <property type="term" value="F:2-amino-4-hydroxy-6-hydroxymethyldihydropteridine diphosphokinase activity"/>
    <property type="evidence" value="ECO:0007669"/>
    <property type="project" value="UniProtKB-EC"/>
</dbReference>
<evidence type="ECO:0000256" key="6">
    <source>
        <dbReference type="ARBA" id="ARBA00022777"/>
    </source>
</evidence>
<evidence type="ECO:0000256" key="3">
    <source>
        <dbReference type="ARBA" id="ARBA00013253"/>
    </source>
</evidence>
<dbReference type="PANTHER" id="PTHR43071">
    <property type="entry name" value="2-AMINO-4-HYDROXY-6-HYDROXYMETHYLDIHYDROPTERIDINE PYROPHOSPHOKINASE"/>
    <property type="match status" value="1"/>
</dbReference>
<reference evidence="11" key="1">
    <citation type="journal article" date="2019" name="Int. J. Syst. Evol. Microbiol.">
        <title>The Global Catalogue of Microorganisms (GCM) 10K type strain sequencing project: providing services to taxonomists for standard genome sequencing and annotation.</title>
        <authorList>
            <consortium name="The Broad Institute Genomics Platform"/>
            <consortium name="The Broad Institute Genome Sequencing Center for Infectious Disease"/>
            <person name="Wu L."/>
            <person name="Ma J."/>
        </authorList>
    </citation>
    <scope>NUCLEOTIDE SEQUENCE [LARGE SCALE GENOMIC DNA]</scope>
    <source>
        <strain evidence="11">CGMCC 4.1621</strain>
    </source>
</reference>
<evidence type="ECO:0000256" key="7">
    <source>
        <dbReference type="ARBA" id="ARBA00022840"/>
    </source>
</evidence>
<name>A0ABW2EMM9_9BACI</name>
<proteinExistence type="predicted"/>
<evidence type="ECO:0000259" key="9">
    <source>
        <dbReference type="PROSITE" id="PS00794"/>
    </source>
</evidence>
<dbReference type="Proteomes" id="UP001596410">
    <property type="component" value="Unassembled WGS sequence"/>
</dbReference>
<evidence type="ECO:0000313" key="11">
    <source>
        <dbReference type="Proteomes" id="UP001596410"/>
    </source>
</evidence>
<evidence type="ECO:0000256" key="5">
    <source>
        <dbReference type="ARBA" id="ARBA00022741"/>
    </source>
</evidence>
<organism evidence="10 11">
    <name type="scientific">Halobacillus seohaensis</name>
    <dbReference type="NCBI Taxonomy" id="447421"/>
    <lineage>
        <taxon>Bacteria</taxon>
        <taxon>Bacillati</taxon>
        <taxon>Bacillota</taxon>
        <taxon>Bacilli</taxon>
        <taxon>Bacillales</taxon>
        <taxon>Bacillaceae</taxon>
        <taxon>Halobacillus</taxon>
    </lineage>
</organism>
<comment type="catalytic activity">
    <reaction evidence="1">
        <text>6-hydroxymethyl-7,8-dihydropterin + ATP = (7,8-dihydropterin-6-yl)methyl diphosphate + AMP + H(+)</text>
        <dbReference type="Rhea" id="RHEA:11412"/>
        <dbReference type="ChEBI" id="CHEBI:15378"/>
        <dbReference type="ChEBI" id="CHEBI:30616"/>
        <dbReference type="ChEBI" id="CHEBI:44841"/>
        <dbReference type="ChEBI" id="CHEBI:72950"/>
        <dbReference type="ChEBI" id="CHEBI:456215"/>
        <dbReference type="EC" id="2.7.6.3"/>
    </reaction>
</comment>
<dbReference type="EMBL" id="JBHSZV010000018">
    <property type="protein sequence ID" value="MFC7061787.1"/>
    <property type="molecule type" value="Genomic_DNA"/>
</dbReference>
<protein>
    <recommendedName>
        <fullName evidence="3">2-amino-4-hydroxy-6-hydroxymethyldihydropteridine diphosphokinase</fullName>
        <ecNumber evidence="3">2.7.6.3</ecNumber>
    </recommendedName>
</protein>
<evidence type="ECO:0000256" key="1">
    <source>
        <dbReference type="ARBA" id="ARBA00000198"/>
    </source>
</evidence>
<keyword evidence="4 10" id="KW-0808">Transferase</keyword>
<gene>
    <name evidence="10" type="primary">folK</name>
    <name evidence="10" type="ORF">ACFQIC_07945</name>
</gene>
<keyword evidence="8" id="KW-0289">Folate biosynthesis</keyword>
<keyword evidence="6" id="KW-0418">Kinase</keyword>
<dbReference type="SUPFAM" id="SSF55083">
    <property type="entry name" value="6-hydroxymethyl-7,8-dihydropterin pyrophosphokinase, HPPK"/>
    <property type="match status" value="1"/>
</dbReference>
<evidence type="ECO:0000256" key="2">
    <source>
        <dbReference type="ARBA" id="ARBA00005051"/>
    </source>
</evidence>
<dbReference type="Gene3D" id="3.30.70.560">
    <property type="entry name" value="7,8-Dihydro-6-hydroxymethylpterin-pyrophosphokinase HPPK"/>
    <property type="match status" value="1"/>
</dbReference>
<evidence type="ECO:0000313" key="10">
    <source>
        <dbReference type="EMBL" id="MFC7061787.1"/>
    </source>
</evidence>
<keyword evidence="11" id="KW-1185">Reference proteome</keyword>
<keyword evidence="7" id="KW-0067">ATP-binding</keyword>
<dbReference type="PROSITE" id="PS00794">
    <property type="entry name" value="HPPK"/>
    <property type="match status" value="1"/>
</dbReference>